<dbReference type="Proteomes" id="UP000051574">
    <property type="component" value="Unassembled WGS sequence"/>
</dbReference>
<protein>
    <submittedName>
        <fullName evidence="1">Uncharacterized protein</fullName>
    </submittedName>
</protein>
<name>A0A0T6AXZ5_9SCAR</name>
<dbReference type="OrthoDB" id="6816087at2759"/>
<gene>
    <name evidence="1" type="ORF">AMK59_6854</name>
</gene>
<organism evidence="1 2">
    <name type="scientific">Oryctes borbonicus</name>
    <dbReference type="NCBI Taxonomy" id="1629725"/>
    <lineage>
        <taxon>Eukaryota</taxon>
        <taxon>Metazoa</taxon>
        <taxon>Ecdysozoa</taxon>
        <taxon>Arthropoda</taxon>
        <taxon>Hexapoda</taxon>
        <taxon>Insecta</taxon>
        <taxon>Pterygota</taxon>
        <taxon>Neoptera</taxon>
        <taxon>Endopterygota</taxon>
        <taxon>Coleoptera</taxon>
        <taxon>Polyphaga</taxon>
        <taxon>Scarabaeiformia</taxon>
        <taxon>Scarabaeidae</taxon>
        <taxon>Dynastinae</taxon>
        <taxon>Oryctes</taxon>
    </lineage>
</organism>
<comment type="caution">
    <text evidence="1">The sequence shown here is derived from an EMBL/GenBank/DDBJ whole genome shotgun (WGS) entry which is preliminary data.</text>
</comment>
<proteinExistence type="predicted"/>
<dbReference type="EMBL" id="LJIG01022554">
    <property type="protein sequence ID" value="KRT79954.1"/>
    <property type="molecule type" value="Genomic_DNA"/>
</dbReference>
<evidence type="ECO:0000313" key="1">
    <source>
        <dbReference type="EMBL" id="KRT79954.1"/>
    </source>
</evidence>
<reference evidence="1 2" key="1">
    <citation type="submission" date="2015-09" db="EMBL/GenBank/DDBJ databases">
        <title>Draft genome of the scarab beetle Oryctes borbonicus.</title>
        <authorList>
            <person name="Meyer J.M."/>
            <person name="Markov G.V."/>
            <person name="Baskaran P."/>
            <person name="Herrmann M."/>
            <person name="Sommer R.J."/>
            <person name="Roedelsperger C."/>
        </authorList>
    </citation>
    <scope>NUCLEOTIDE SEQUENCE [LARGE SCALE GENOMIC DNA]</scope>
    <source>
        <strain evidence="1">OB123</strain>
        <tissue evidence="1">Whole animal</tissue>
    </source>
</reference>
<accession>A0A0T6AXZ5</accession>
<evidence type="ECO:0000313" key="2">
    <source>
        <dbReference type="Proteomes" id="UP000051574"/>
    </source>
</evidence>
<feature type="non-terminal residue" evidence="1">
    <location>
        <position position="1"/>
    </location>
</feature>
<sequence>FTVVPMIVVSKETMKMVQKGEIMTVSKKTPEMLLKSEHNNILRCTPAVKIILDTPIIVYSLKSNIVFPSQIEILHENYKIPITVGSVVAPVSQDIFVSADTPISLSVVYAIPSDPVKVDYVNTDGVIINADGDTVIVESQLPPKNITVINFPDAEAEPVLEVDEEDEELG</sequence>
<keyword evidence="2" id="KW-1185">Reference proteome</keyword>
<dbReference type="AlphaFoldDB" id="A0A0T6AXZ5"/>